<feature type="domain" description="Protein kinase" evidence="8">
    <location>
        <begin position="12"/>
        <end position="251"/>
    </location>
</feature>
<dbReference type="Pfam" id="PF00069">
    <property type="entry name" value="Pkinase"/>
    <property type="match status" value="1"/>
</dbReference>
<dbReference type="SUPFAM" id="SSF56112">
    <property type="entry name" value="Protein kinase-like (PK-like)"/>
    <property type="match status" value="1"/>
</dbReference>
<evidence type="ECO:0000256" key="2">
    <source>
        <dbReference type="ARBA" id="ARBA00022527"/>
    </source>
</evidence>
<comment type="caution">
    <text evidence="9">The sequence shown here is derived from an EMBL/GenBank/DDBJ whole genome shotgun (WGS) entry which is preliminary data.</text>
</comment>
<evidence type="ECO:0000313" key="10">
    <source>
        <dbReference type="Proteomes" id="UP000316905"/>
    </source>
</evidence>
<keyword evidence="6 7" id="KW-0067">ATP-binding</keyword>
<dbReference type="InterPro" id="IPR050339">
    <property type="entry name" value="CC_SR_Kinase"/>
</dbReference>
<keyword evidence="3" id="KW-0808">Transferase</keyword>
<dbReference type="CDD" id="cd14014">
    <property type="entry name" value="STKc_PknB_like"/>
    <property type="match status" value="1"/>
</dbReference>
<dbReference type="InterPro" id="IPR011009">
    <property type="entry name" value="Kinase-like_dom_sf"/>
</dbReference>
<evidence type="ECO:0000256" key="3">
    <source>
        <dbReference type="ARBA" id="ARBA00022679"/>
    </source>
</evidence>
<dbReference type="GO" id="GO:0006950">
    <property type="term" value="P:response to stress"/>
    <property type="evidence" value="ECO:0007669"/>
    <property type="project" value="UniProtKB-ARBA"/>
</dbReference>
<dbReference type="GO" id="GO:0005524">
    <property type="term" value="F:ATP binding"/>
    <property type="evidence" value="ECO:0007669"/>
    <property type="project" value="UniProtKB-UniRule"/>
</dbReference>
<evidence type="ECO:0000256" key="6">
    <source>
        <dbReference type="ARBA" id="ARBA00022840"/>
    </source>
</evidence>
<evidence type="ECO:0000256" key="5">
    <source>
        <dbReference type="ARBA" id="ARBA00022777"/>
    </source>
</evidence>
<dbReference type="GO" id="GO:0006796">
    <property type="term" value="P:phosphate-containing compound metabolic process"/>
    <property type="evidence" value="ECO:0007669"/>
    <property type="project" value="UniProtKB-ARBA"/>
</dbReference>
<dbReference type="InterPro" id="IPR000719">
    <property type="entry name" value="Prot_kinase_dom"/>
</dbReference>
<dbReference type="GO" id="GO:0005737">
    <property type="term" value="C:cytoplasm"/>
    <property type="evidence" value="ECO:0007669"/>
    <property type="project" value="TreeGrafter"/>
</dbReference>
<protein>
    <recommendedName>
        <fullName evidence="1">non-specific serine/threonine protein kinase</fullName>
        <ecNumber evidence="1">2.7.11.1</ecNumber>
    </recommendedName>
</protein>
<keyword evidence="10" id="KW-1185">Reference proteome</keyword>
<dbReference type="AlphaFoldDB" id="A0A562PXR9"/>
<dbReference type="SMART" id="SM00220">
    <property type="entry name" value="S_TKc"/>
    <property type="match status" value="1"/>
</dbReference>
<dbReference type="GO" id="GO:0004674">
    <property type="term" value="F:protein serine/threonine kinase activity"/>
    <property type="evidence" value="ECO:0007669"/>
    <property type="project" value="UniProtKB-KW"/>
</dbReference>
<keyword evidence="4 7" id="KW-0547">Nucleotide-binding</keyword>
<organism evidence="9 10">
    <name type="scientific">Pseudomonas duriflava</name>
    <dbReference type="NCBI Taxonomy" id="459528"/>
    <lineage>
        <taxon>Bacteria</taxon>
        <taxon>Pseudomonadati</taxon>
        <taxon>Pseudomonadota</taxon>
        <taxon>Gammaproteobacteria</taxon>
        <taxon>Pseudomonadales</taxon>
        <taxon>Pseudomonadaceae</taxon>
        <taxon>Pseudomonas</taxon>
    </lineage>
</organism>
<proteinExistence type="predicted"/>
<dbReference type="PROSITE" id="PS50011">
    <property type="entry name" value="PROTEIN_KINASE_DOM"/>
    <property type="match status" value="1"/>
</dbReference>
<evidence type="ECO:0000259" key="8">
    <source>
        <dbReference type="PROSITE" id="PS50011"/>
    </source>
</evidence>
<dbReference type="Gene3D" id="1.10.510.10">
    <property type="entry name" value="Transferase(Phosphotransferase) domain 1"/>
    <property type="match status" value="1"/>
</dbReference>
<reference evidence="9 10" key="1">
    <citation type="journal article" date="2015" name="Stand. Genomic Sci.">
        <title>Genomic Encyclopedia of Bacterial and Archaeal Type Strains, Phase III: the genomes of soil and plant-associated and newly described type strains.</title>
        <authorList>
            <person name="Whitman W.B."/>
            <person name="Woyke T."/>
            <person name="Klenk H.P."/>
            <person name="Zhou Y."/>
            <person name="Lilburn T.G."/>
            <person name="Beck B.J."/>
            <person name="De Vos P."/>
            <person name="Vandamme P."/>
            <person name="Eisen J.A."/>
            <person name="Garrity G."/>
            <person name="Hugenholtz P."/>
            <person name="Kyrpides N.C."/>
        </authorList>
    </citation>
    <scope>NUCLEOTIDE SEQUENCE [LARGE SCALE GENOMIC DNA]</scope>
    <source>
        <strain evidence="9 10">CGMCC 1.6858</strain>
    </source>
</reference>
<accession>A0A562PXR9</accession>
<gene>
    <name evidence="9" type="ORF">IQ22_04083</name>
</gene>
<name>A0A562PXR9_9PSED</name>
<evidence type="ECO:0000256" key="7">
    <source>
        <dbReference type="PROSITE-ProRule" id="PRU10141"/>
    </source>
</evidence>
<dbReference type="PROSITE" id="PS00107">
    <property type="entry name" value="PROTEIN_KINASE_ATP"/>
    <property type="match status" value="1"/>
</dbReference>
<dbReference type="EMBL" id="VLKY01000019">
    <property type="protein sequence ID" value="TWI48950.1"/>
    <property type="molecule type" value="Genomic_DNA"/>
</dbReference>
<feature type="binding site" evidence="7">
    <location>
        <position position="45"/>
    </location>
    <ligand>
        <name>ATP</name>
        <dbReference type="ChEBI" id="CHEBI:30616"/>
    </ligand>
</feature>
<dbReference type="InterPro" id="IPR017441">
    <property type="entry name" value="Protein_kinase_ATP_BS"/>
</dbReference>
<dbReference type="Proteomes" id="UP000316905">
    <property type="component" value="Unassembled WGS sequence"/>
</dbReference>
<sequence>MLMEDVHGNYKIKVLSKIGQGGFGYVEHIELFNLAGHKCGNYARKVLSPELNDEFRRRFAREVTYQASCVHNNIVHIYLCNLRAEQPWFVMNLAEGDLLKDLEEGNLSFNEKSDILRMIFNGVAYIHSRGFLHRDIKPNNVLKFNKNTYKVSDFGLVKNLDKDAESEVLTKIASAMGTTRYMAPEVLYAGDYSKQTDIFALGLLIEDLNLAEAPGVQRVIDKSTARRPLDRYAEVSEMLKDLNLALEGKGK</sequence>
<dbReference type="GO" id="GO:0006417">
    <property type="term" value="P:regulation of translation"/>
    <property type="evidence" value="ECO:0007669"/>
    <property type="project" value="UniProtKB-ARBA"/>
</dbReference>
<dbReference type="PANTHER" id="PTHR11042">
    <property type="entry name" value="EUKARYOTIC TRANSLATION INITIATION FACTOR 2-ALPHA KINASE EIF2-ALPHA KINASE -RELATED"/>
    <property type="match status" value="1"/>
</dbReference>
<keyword evidence="5 9" id="KW-0418">Kinase</keyword>
<evidence type="ECO:0000313" key="9">
    <source>
        <dbReference type="EMBL" id="TWI48950.1"/>
    </source>
</evidence>
<evidence type="ECO:0000256" key="1">
    <source>
        <dbReference type="ARBA" id="ARBA00012513"/>
    </source>
</evidence>
<dbReference type="PANTHER" id="PTHR11042:SF160">
    <property type="entry name" value="EUKARYOTIC TRANSLATION INITIATION FACTOR 2-ALPHA KINASE 1"/>
    <property type="match status" value="1"/>
</dbReference>
<keyword evidence="2" id="KW-0723">Serine/threonine-protein kinase</keyword>
<evidence type="ECO:0000256" key="4">
    <source>
        <dbReference type="ARBA" id="ARBA00022741"/>
    </source>
</evidence>
<dbReference type="EC" id="2.7.11.1" evidence="1"/>